<dbReference type="EMBL" id="CAJPWZ010001652">
    <property type="protein sequence ID" value="CAG2220203.1"/>
    <property type="molecule type" value="Genomic_DNA"/>
</dbReference>
<evidence type="ECO:0000313" key="1">
    <source>
        <dbReference type="EMBL" id="CAG2220203.1"/>
    </source>
</evidence>
<keyword evidence="2" id="KW-1185">Reference proteome</keyword>
<dbReference type="AlphaFoldDB" id="A0A8S3SGW5"/>
<sequence length="261" mass="30477">MSPKERYLRSVYLNYQVCTDVVRHYFDGLHPPTSLVQYLLDQRTKFEKEEKKIPNYQWVQLYQKVLFRADVHIKETDLKDYKEFTDRISTIFTCLFDTVDGDQKVKVVNLSRLESGEVLAKLEITSQYNPDDRKIRPALEVPVNSGNVDASLETSTDGFTFSQQGGNNDFRIRILFRADVHIKETYLASYDRTHTKDYKEFTDRISTIFTCLFDTVEGDQKVKVVNLSRLESGEVLAKLEITSQYNPDDRIIQQALKYPEQ</sequence>
<evidence type="ECO:0008006" key="3">
    <source>
        <dbReference type="Google" id="ProtNLM"/>
    </source>
</evidence>
<reference evidence="1" key="1">
    <citation type="submission" date="2021-03" db="EMBL/GenBank/DDBJ databases">
        <authorList>
            <person name="Bekaert M."/>
        </authorList>
    </citation>
    <scope>NUCLEOTIDE SEQUENCE</scope>
</reference>
<accession>A0A8S3SGW5</accession>
<evidence type="ECO:0000313" key="2">
    <source>
        <dbReference type="Proteomes" id="UP000683360"/>
    </source>
</evidence>
<proteinExistence type="predicted"/>
<protein>
    <recommendedName>
        <fullName evidence="3">SEA domain-containing protein</fullName>
    </recommendedName>
</protein>
<dbReference type="Proteomes" id="UP000683360">
    <property type="component" value="Unassembled WGS sequence"/>
</dbReference>
<comment type="caution">
    <text evidence="1">The sequence shown here is derived from an EMBL/GenBank/DDBJ whole genome shotgun (WGS) entry which is preliminary data.</text>
</comment>
<dbReference type="OrthoDB" id="6147437at2759"/>
<organism evidence="1 2">
    <name type="scientific">Mytilus edulis</name>
    <name type="common">Blue mussel</name>
    <dbReference type="NCBI Taxonomy" id="6550"/>
    <lineage>
        <taxon>Eukaryota</taxon>
        <taxon>Metazoa</taxon>
        <taxon>Spiralia</taxon>
        <taxon>Lophotrochozoa</taxon>
        <taxon>Mollusca</taxon>
        <taxon>Bivalvia</taxon>
        <taxon>Autobranchia</taxon>
        <taxon>Pteriomorphia</taxon>
        <taxon>Mytilida</taxon>
        <taxon>Mytiloidea</taxon>
        <taxon>Mytilidae</taxon>
        <taxon>Mytilinae</taxon>
        <taxon>Mytilus</taxon>
    </lineage>
</organism>
<name>A0A8S3SGW5_MYTED</name>
<gene>
    <name evidence="1" type="ORF">MEDL_33694</name>
</gene>